<comment type="caution">
    <text evidence="4">The sequence shown here is derived from an EMBL/GenBank/DDBJ whole genome shotgun (WGS) entry which is preliminary data.</text>
</comment>
<evidence type="ECO:0000259" key="3">
    <source>
        <dbReference type="Pfam" id="PF17782"/>
    </source>
</evidence>
<evidence type="ECO:0000313" key="5">
    <source>
        <dbReference type="Proteomes" id="UP000269689"/>
    </source>
</evidence>
<dbReference type="PANTHER" id="PTHR43022:SF1">
    <property type="entry name" value="PROTEIN SMF"/>
    <property type="match status" value="1"/>
</dbReference>
<dbReference type="PANTHER" id="PTHR43022">
    <property type="entry name" value="PROTEIN SMF"/>
    <property type="match status" value="1"/>
</dbReference>
<dbReference type="GO" id="GO:0009294">
    <property type="term" value="P:DNA-mediated transformation"/>
    <property type="evidence" value="ECO:0007669"/>
    <property type="project" value="InterPro"/>
</dbReference>
<dbReference type="SUPFAM" id="SSF102405">
    <property type="entry name" value="MCP/YpsA-like"/>
    <property type="match status" value="1"/>
</dbReference>
<name>A0A3N4UPY6_9RHOB</name>
<dbReference type="InterPro" id="IPR003488">
    <property type="entry name" value="DprA"/>
</dbReference>
<keyword evidence="5" id="KW-1185">Reference proteome</keyword>
<comment type="similarity">
    <text evidence="1">Belongs to the DprA/Smf family.</text>
</comment>
<evidence type="ECO:0000256" key="1">
    <source>
        <dbReference type="ARBA" id="ARBA00006525"/>
    </source>
</evidence>
<evidence type="ECO:0000259" key="2">
    <source>
        <dbReference type="Pfam" id="PF02481"/>
    </source>
</evidence>
<feature type="domain" description="Smf/DprA SLOG" evidence="2">
    <location>
        <begin position="87"/>
        <end position="292"/>
    </location>
</feature>
<protein>
    <submittedName>
        <fullName evidence="4">DNA protecting protein DprA</fullName>
    </submittedName>
</protein>
<feature type="domain" description="DprA winged helix" evidence="3">
    <location>
        <begin position="317"/>
        <end position="375"/>
    </location>
</feature>
<dbReference type="Gene3D" id="3.40.50.450">
    <property type="match status" value="1"/>
</dbReference>
<dbReference type="Pfam" id="PF17782">
    <property type="entry name" value="WHD_DprA"/>
    <property type="match status" value="1"/>
</dbReference>
<organism evidence="4 5">
    <name type="scientific">Pacificibacter maritimus</name>
    <dbReference type="NCBI Taxonomy" id="762213"/>
    <lineage>
        <taxon>Bacteria</taxon>
        <taxon>Pseudomonadati</taxon>
        <taxon>Pseudomonadota</taxon>
        <taxon>Alphaproteobacteria</taxon>
        <taxon>Rhodobacterales</taxon>
        <taxon>Roseobacteraceae</taxon>
        <taxon>Pacificibacter</taxon>
    </lineage>
</organism>
<dbReference type="InterPro" id="IPR036388">
    <property type="entry name" value="WH-like_DNA-bd_sf"/>
</dbReference>
<dbReference type="EMBL" id="RKQK01000002">
    <property type="protein sequence ID" value="RPE67057.1"/>
    <property type="molecule type" value="Genomic_DNA"/>
</dbReference>
<evidence type="ECO:0000313" key="4">
    <source>
        <dbReference type="EMBL" id="RPE67057.1"/>
    </source>
</evidence>
<dbReference type="RefSeq" id="WP_170162712.1">
    <property type="nucleotide sequence ID" value="NZ_RKQK01000002.1"/>
</dbReference>
<dbReference type="Pfam" id="PF21102">
    <property type="entry name" value="DprA_N"/>
    <property type="match status" value="1"/>
</dbReference>
<gene>
    <name evidence="4" type="ORF">EDD53_1461</name>
</gene>
<dbReference type="Gene3D" id="1.10.10.10">
    <property type="entry name" value="Winged helix-like DNA-binding domain superfamily/Winged helix DNA-binding domain"/>
    <property type="match status" value="1"/>
</dbReference>
<dbReference type="Proteomes" id="UP000269689">
    <property type="component" value="Unassembled WGS sequence"/>
</dbReference>
<dbReference type="NCBIfam" id="TIGR00732">
    <property type="entry name" value="dprA"/>
    <property type="match status" value="1"/>
</dbReference>
<accession>A0A3N4UPY6</accession>
<proteinExistence type="inferred from homology"/>
<sequence>MDFIPSHHPLTPPHAAEDRAIWLRLLRSRRVGVSTFYRLMKDHGSAQAALAALPKIASDAGVRDYQICPQNVIDQELRAGHKAGARLIAIGEAEYPSALALIPDAPPLIWAKGDLSLFERPILALVGARNASSLGLRMARALSRDLGAEGFAIVSGLARGIDAAVHDAALDTGTIAVLGGGLDVIYPSENKSLYDQISEAGVLISEQPMGMKPFARHFPMRNRIVSGMALATLVIEAAAKSGSLLTAGNAMDQGREVMAVPGHPFDGRSAGCNNLLRDGASLIRGSRDVIDVLAQASPLATTDLDTPVEALEPITPEVRSLKDHADLHGEILSRLGGAGVPEDQLIRDIGARADHVSAEIMALELDGQILRKAGGLLARI</sequence>
<dbReference type="InterPro" id="IPR041614">
    <property type="entry name" value="DprA_WH"/>
</dbReference>
<dbReference type="AlphaFoldDB" id="A0A3N4UPY6"/>
<dbReference type="InterPro" id="IPR057666">
    <property type="entry name" value="DrpA_SLOG"/>
</dbReference>
<dbReference type="Pfam" id="PF02481">
    <property type="entry name" value="DNA_processg_A"/>
    <property type="match status" value="1"/>
</dbReference>
<reference evidence="4 5" key="1">
    <citation type="submission" date="2018-11" db="EMBL/GenBank/DDBJ databases">
        <title>Genomic Encyclopedia of Type Strains, Phase IV (KMG-IV): sequencing the most valuable type-strain genomes for metagenomic binning, comparative biology and taxonomic classification.</title>
        <authorList>
            <person name="Goeker M."/>
        </authorList>
    </citation>
    <scope>NUCLEOTIDE SEQUENCE [LARGE SCALE GENOMIC DNA]</scope>
    <source>
        <strain evidence="4 5">DSM 104731</strain>
    </source>
</reference>